<keyword evidence="7 11" id="KW-0283">Flagellar rotation</keyword>
<dbReference type="InterPro" id="IPR023087">
    <property type="entry name" value="Flg_Motor_Flig_C"/>
</dbReference>
<dbReference type="GO" id="GO:0009425">
    <property type="term" value="C:bacterial-type flagellum basal body"/>
    <property type="evidence" value="ECO:0007669"/>
    <property type="project" value="UniProtKB-SubCell"/>
</dbReference>
<evidence type="ECO:0000256" key="5">
    <source>
        <dbReference type="ARBA" id="ARBA00022475"/>
    </source>
</evidence>
<evidence type="ECO:0000256" key="7">
    <source>
        <dbReference type="ARBA" id="ARBA00022779"/>
    </source>
</evidence>
<dbReference type="PANTHER" id="PTHR30534:SF0">
    <property type="entry name" value="FLAGELLAR MOTOR SWITCH PROTEIN FLIG"/>
    <property type="match status" value="1"/>
</dbReference>
<evidence type="ECO:0000256" key="6">
    <source>
        <dbReference type="ARBA" id="ARBA00022500"/>
    </source>
</evidence>
<feature type="domain" description="Flagellar motor switch protein FliG C-terminal" evidence="12">
    <location>
        <begin position="219"/>
        <end position="325"/>
    </location>
</feature>
<evidence type="ECO:0000259" key="14">
    <source>
        <dbReference type="Pfam" id="PF14842"/>
    </source>
</evidence>
<evidence type="ECO:0000259" key="13">
    <source>
        <dbReference type="Pfam" id="PF14841"/>
    </source>
</evidence>
<dbReference type="OrthoDB" id="9780302at2"/>
<dbReference type="Proteomes" id="UP000033684">
    <property type="component" value="Unassembled WGS sequence"/>
</dbReference>
<keyword evidence="11" id="KW-0997">Cell inner membrane</keyword>
<evidence type="ECO:0000256" key="8">
    <source>
        <dbReference type="ARBA" id="ARBA00023136"/>
    </source>
</evidence>
<dbReference type="InterPro" id="IPR028263">
    <property type="entry name" value="FliG_N"/>
</dbReference>
<feature type="domain" description="Flagellar motor switch protein FliG N-terminal" evidence="14">
    <location>
        <begin position="5"/>
        <end position="106"/>
    </location>
</feature>
<keyword evidence="9 11" id="KW-0975">Bacterial flagellum</keyword>
<protein>
    <recommendedName>
        <fullName evidence="4 11">Flagellar motor switch protein FliG</fullName>
    </recommendedName>
</protein>
<proteinExistence type="inferred from homology"/>
<evidence type="ECO:0000256" key="9">
    <source>
        <dbReference type="ARBA" id="ARBA00023143"/>
    </source>
</evidence>
<comment type="caution">
    <text evidence="15">The sequence shown here is derived from an EMBL/GenBank/DDBJ whole genome shotgun (WGS) entry which is preliminary data.</text>
</comment>
<dbReference type="Pfam" id="PF14841">
    <property type="entry name" value="FliG_M"/>
    <property type="match status" value="1"/>
</dbReference>
<evidence type="ECO:0000313" key="16">
    <source>
        <dbReference type="Proteomes" id="UP000033684"/>
    </source>
</evidence>
<dbReference type="InterPro" id="IPR032779">
    <property type="entry name" value="FliG_M"/>
</dbReference>
<keyword evidence="8 11" id="KW-0472">Membrane</keyword>
<dbReference type="EMBL" id="LAJX01000015">
    <property type="protein sequence ID" value="KJV07839.1"/>
    <property type="molecule type" value="Genomic_DNA"/>
</dbReference>
<dbReference type="NCBIfam" id="TIGR00207">
    <property type="entry name" value="fliG"/>
    <property type="match status" value="1"/>
</dbReference>
<keyword evidence="15" id="KW-0282">Flagellum</keyword>
<comment type="function">
    <text evidence="10 11">FliG is one of three proteins (FliG, FliN, FliM) that forms the rotor-mounted switch complex (C ring), located at the base of the basal body. This complex interacts with the CheY and CheZ chemotaxis proteins, in addition to contacting components of the motor that determine the direction of flagellar rotation.</text>
</comment>
<dbReference type="InterPro" id="IPR011002">
    <property type="entry name" value="FliG_a-hlx"/>
</dbReference>
<evidence type="ECO:0000256" key="3">
    <source>
        <dbReference type="ARBA" id="ARBA00010299"/>
    </source>
</evidence>
<keyword evidence="15" id="KW-0966">Cell projection</keyword>
<comment type="subcellular location">
    <subcellularLocation>
        <location evidence="1 11">Bacterial flagellum basal body</location>
    </subcellularLocation>
    <subcellularLocation>
        <location evidence="2 11">Cell inner membrane</location>
        <topology evidence="2 11">Peripheral membrane protein</topology>
        <orientation evidence="2 11">Cytoplasmic side</orientation>
    </subcellularLocation>
</comment>
<keyword evidence="6 11" id="KW-0145">Chemotaxis</keyword>
<keyword evidence="5 11" id="KW-1003">Cell membrane</keyword>
<gene>
    <name evidence="15" type="ORF">VZ94_01935</name>
</gene>
<reference evidence="16" key="1">
    <citation type="submission" date="2015-03" db="EMBL/GenBank/DDBJ databases">
        <title>Draft genome sequence of a novel methanotroph (Sn10-6) isolated from flooded ricefield rhizosphere in India.</title>
        <authorList>
            <person name="Pandit P.S."/>
            <person name="Pore S.D."/>
            <person name="Arora P."/>
            <person name="Kapse N.G."/>
            <person name="Dhakephalkar P.K."/>
            <person name="Rahalkar M.C."/>
        </authorList>
    </citation>
    <scope>NUCLEOTIDE SEQUENCE [LARGE SCALE GENOMIC DNA]</scope>
    <source>
        <strain evidence="16">Sn10-6</strain>
    </source>
</reference>
<dbReference type="AlphaFoldDB" id="A0A0F3IQH9"/>
<dbReference type="GO" id="GO:0005886">
    <property type="term" value="C:plasma membrane"/>
    <property type="evidence" value="ECO:0007669"/>
    <property type="project" value="UniProtKB-SubCell"/>
</dbReference>
<comment type="similarity">
    <text evidence="3 11">Belongs to the FliG family.</text>
</comment>
<dbReference type="PATRIC" id="fig|1632867.3.peg.1378"/>
<dbReference type="PANTHER" id="PTHR30534">
    <property type="entry name" value="FLAGELLAR MOTOR SWITCH PROTEIN FLIG"/>
    <property type="match status" value="1"/>
</dbReference>
<evidence type="ECO:0000256" key="11">
    <source>
        <dbReference type="PIRNR" id="PIRNR003161"/>
    </source>
</evidence>
<dbReference type="Pfam" id="PF14842">
    <property type="entry name" value="FliG_N"/>
    <property type="match status" value="1"/>
</dbReference>
<dbReference type="GO" id="GO:0003774">
    <property type="term" value="F:cytoskeletal motor activity"/>
    <property type="evidence" value="ECO:0007669"/>
    <property type="project" value="InterPro"/>
</dbReference>
<dbReference type="PIRSF" id="PIRSF003161">
    <property type="entry name" value="FliG"/>
    <property type="match status" value="1"/>
</dbReference>
<dbReference type="Pfam" id="PF01706">
    <property type="entry name" value="FliG_C"/>
    <property type="match status" value="1"/>
</dbReference>
<organism evidence="15 16">
    <name type="scientific">Methylocucumis oryzae</name>
    <dbReference type="NCBI Taxonomy" id="1632867"/>
    <lineage>
        <taxon>Bacteria</taxon>
        <taxon>Pseudomonadati</taxon>
        <taxon>Pseudomonadota</taxon>
        <taxon>Gammaproteobacteria</taxon>
        <taxon>Methylococcales</taxon>
        <taxon>Methylococcaceae</taxon>
        <taxon>Methylocucumis</taxon>
    </lineage>
</organism>
<dbReference type="GO" id="GO:0071973">
    <property type="term" value="P:bacterial-type flagellum-dependent cell motility"/>
    <property type="evidence" value="ECO:0007669"/>
    <property type="project" value="InterPro"/>
</dbReference>
<reference evidence="15 16" key="2">
    <citation type="journal article" date="2016" name="Microb. Ecol.">
        <title>Genome Characteristics of a Novel Type I Methanotroph (Sn10-6) Isolated from a Flooded Indian Rice Field.</title>
        <authorList>
            <person name="Rahalkar M.C."/>
            <person name="Pandit P.S."/>
            <person name="Dhakephalkar P.K."/>
            <person name="Pore S."/>
            <person name="Arora P."/>
            <person name="Kapse N."/>
        </authorList>
    </citation>
    <scope>NUCLEOTIDE SEQUENCE [LARGE SCALE GENOMIC DNA]</scope>
    <source>
        <strain evidence="15 16">Sn10-6</strain>
    </source>
</reference>
<feature type="domain" description="Flagellar motor switch protein FliG middle" evidence="13">
    <location>
        <begin position="117"/>
        <end position="188"/>
    </location>
</feature>
<dbReference type="SUPFAM" id="SSF48029">
    <property type="entry name" value="FliG"/>
    <property type="match status" value="2"/>
</dbReference>
<dbReference type="Gene3D" id="1.10.220.30">
    <property type="match status" value="3"/>
</dbReference>
<evidence type="ECO:0000313" key="15">
    <source>
        <dbReference type="EMBL" id="KJV07839.1"/>
    </source>
</evidence>
<evidence type="ECO:0000256" key="4">
    <source>
        <dbReference type="ARBA" id="ARBA00021870"/>
    </source>
</evidence>
<evidence type="ECO:0000259" key="12">
    <source>
        <dbReference type="Pfam" id="PF01706"/>
    </source>
</evidence>
<evidence type="ECO:0000256" key="2">
    <source>
        <dbReference type="ARBA" id="ARBA00004515"/>
    </source>
</evidence>
<dbReference type="RefSeq" id="WP_045777940.1">
    <property type="nucleotide sequence ID" value="NZ_LAJX01000015.1"/>
</dbReference>
<dbReference type="PRINTS" id="PR00954">
    <property type="entry name" value="FLGMOTORFLIG"/>
</dbReference>
<keyword evidence="16" id="KW-1185">Reference proteome</keyword>
<keyword evidence="15" id="KW-0969">Cilium</keyword>
<evidence type="ECO:0000256" key="1">
    <source>
        <dbReference type="ARBA" id="ARBA00004117"/>
    </source>
</evidence>
<accession>A0A0F3IQH9</accession>
<evidence type="ECO:0000256" key="10">
    <source>
        <dbReference type="ARBA" id="ARBA00025598"/>
    </source>
</evidence>
<dbReference type="GO" id="GO:0006935">
    <property type="term" value="P:chemotaxis"/>
    <property type="evidence" value="ECO:0007669"/>
    <property type="project" value="UniProtKB-KW"/>
</dbReference>
<dbReference type="InterPro" id="IPR000090">
    <property type="entry name" value="Flg_Motor_Flig"/>
</dbReference>
<sequence>MAVKELNQTEQAAVLMLAIGMDRAAQIFKHMNRREVQILGTTMANIEEITPEMVDQVVEDIIIAVKSRTSLGMDTDSYIRTVLISALGPDKANSILDRILQGGSTRGIEQLKWMDSRAIADMIRLEHPQIMATILSLMDSDQAAEVIMFLPDNMRSDLIMRIATMKGVQPSALRELDEIMEKQLTGSENVKATTLGGIDAAANILNYMEGSSSDLVMSEISELRAELAQEIQDKMFVFEDIATMSATDMQGLLREIATGQLLLALRGASQDLKEKVFNNMSRRAAEILRDDLEASPPARVSDVEAAQKEILSVVRRMVDSGEIKLGGGDGGRDAYI</sequence>
<name>A0A0F3IQH9_9GAMM</name>